<sequence>MTNTALLRWSLIAVWLGTAAVSLLERDGQSAQLLHAAGLSQPLLVQALIVSGAAADLALGLALWLRPVRTTYLAALALMLLMTLAATVLLPALWLHPLGPVLKNLPIAALLWVLAQTPSPAL</sequence>
<keyword evidence="1" id="KW-1133">Transmembrane helix</keyword>
<feature type="transmembrane region" description="Helical" evidence="1">
    <location>
        <begin position="43"/>
        <end position="65"/>
    </location>
</feature>
<dbReference type="AlphaFoldDB" id="A0AAU7LML8"/>
<protein>
    <submittedName>
        <fullName evidence="2">DoxX-like family protein</fullName>
    </submittedName>
</protein>
<proteinExistence type="predicted"/>
<gene>
    <name evidence="2" type="ORF">ABLV49_13190</name>
</gene>
<reference evidence="2" key="1">
    <citation type="submission" date="2024-05" db="EMBL/GenBank/DDBJ databases">
        <authorList>
            <person name="Bunk B."/>
            <person name="Swiderski J."/>
            <person name="Sproer C."/>
            <person name="Thiel V."/>
        </authorList>
    </citation>
    <scope>NUCLEOTIDE SEQUENCE</scope>
    <source>
        <strain evidence="2">DSM 17735</strain>
    </source>
</reference>
<accession>A0AAU7LML8</accession>
<feature type="transmembrane region" description="Helical" evidence="1">
    <location>
        <begin position="72"/>
        <end position="95"/>
    </location>
</feature>
<evidence type="ECO:0000313" key="2">
    <source>
        <dbReference type="EMBL" id="XBP68857.1"/>
    </source>
</evidence>
<name>A0AAU7LML8_9BURK</name>
<dbReference type="Pfam" id="PF13781">
    <property type="entry name" value="DoxX_3"/>
    <property type="match status" value="1"/>
</dbReference>
<keyword evidence="1" id="KW-0812">Transmembrane</keyword>
<dbReference type="InterPro" id="IPR025695">
    <property type="entry name" value="DoxX-like"/>
</dbReference>
<dbReference type="EMBL" id="CP157675">
    <property type="protein sequence ID" value="XBP68857.1"/>
    <property type="molecule type" value="Genomic_DNA"/>
</dbReference>
<keyword evidence="1" id="KW-0472">Membrane</keyword>
<dbReference type="RefSeq" id="WP_349277033.1">
    <property type="nucleotide sequence ID" value="NZ_CBCSCU010000014.1"/>
</dbReference>
<organism evidence="2">
    <name type="scientific">Polaromonas hydrogenivorans</name>
    <dbReference type="NCBI Taxonomy" id="335476"/>
    <lineage>
        <taxon>Bacteria</taxon>
        <taxon>Pseudomonadati</taxon>
        <taxon>Pseudomonadota</taxon>
        <taxon>Betaproteobacteria</taxon>
        <taxon>Burkholderiales</taxon>
        <taxon>Comamonadaceae</taxon>
        <taxon>Polaromonas</taxon>
    </lineage>
</organism>
<evidence type="ECO:0000256" key="1">
    <source>
        <dbReference type="SAM" id="Phobius"/>
    </source>
</evidence>